<dbReference type="InterPro" id="IPR001486">
    <property type="entry name" value="Hemoglobin_trunc"/>
</dbReference>
<evidence type="ECO:0000313" key="6">
    <source>
        <dbReference type="Proteomes" id="UP000193498"/>
    </source>
</evidence>
<accession>A0A1Y1Z7Y0</accession>
<dbReference type="Proteomes" id="UP000193498">
    <property type="component" value="Unassembled WGS sequence"/>
</dbReference>
<feature type="non-terminal residue" evidence="5">
    <location>
        <position position="1"/>
    </location>
</feature>
<evidence type="ECO:0000256" key="2">
    <source>
        <dbReference type="ARBA" id="ARBA00022617"/>
    </source>
</evidence>
<reference evidence="5 6" key="1">
    <citation type="submission" date="2016-07" db="EMBL/GenBank/DDBJ databases">
        <title>Pervasive Adenine N6-methylation of Active Genes in Fungi.</title>
        <authorList>
            <consortium name="DOE Joint Genome Institute"/>
            <person name="Mondo S.J."/>
            <person name="Dannebaum R.O."/>
            <person name="Kuo R.C."/>
            <person name="Labutti K."/>
            <person name="Haridas S."/>
            <person name="Kuo A."/>
            <person name="Salamov A."/>
            <person name="Ahrendt S.R."/>
            <person name="Lipzen A."/>
            <person name="Sullivan W."/>
            <person name="Andreopoulos W.B."/>
            <person name="Clum A."/>
            <person name="Lindquist E."/>
            <person name="Daum C."/>
            <person name="Ramamoorthy G.K."/>
            <person name="Gryganskyi A."/>
            <person name="Culley D."/>
            <person name="Magnuson J.K."/>
            <person name="James T.Y."/>
            <person name="O'Malley M.A."/>
            <person name="Stajich J.E."/>
            <person name="Spatafora J.W."/>
            <person name="Visel A."/>
            <person name="Grigoriev I.V."/>
        </authorList>
    </citation>
    <scope>NUCLEOTIDE SEQUENCE [LARGE SCALE GENOMIC DNA]</scope>
    <source>
        <strain evidence="5 6">CBS 931.73</strain>
    </source>
</reference>
<dbReference type="GO" id="GO:0046872">
    <property type="term" value="F:metal ion binding"/>
    <property type="evidence" value="ECO:0007669"/>
    <property type="project" value="UniProtKB-KW"/>
</dbReference>
<keyword evidence="4" id="KW-0408">Iron</keyword>
<dbReference type="CDD" id="cd00454">
    <property type="entry name" value="TrHb1_N"/>
    <property type="match status" value="1"/>
</dbReference>
<dbReference type="Gene3D" id="1.10.490.10">
    <property type="entry name" value="Globins"/>
    <property type="match status" value="1"/>
</dbReference>
<dbReference type="InterPro" id="IPR012292">
    <property type="entry name" value="Globin/Proto"/>
</dbReference>
<evidence type="ECO:0000256" key="1">
    <source>
        <dbReference type="ARBA" id="ARBA00022448"/>
    </source>
</evidence>
<dbReference type="InParanoid" id="A0A1Y1Z7Y0"/>
<dbReference type="Pfam" id="PF01152">
    <property type="entry name" value="Bac_globin"/>
    <property type="match status" value="1"/>
</dbReference>
<organism evidence="5 6">
    <name type="scientific">Basidiobolus meristosporus CBS 931.73</name>
    <dbReference type="NCBI Taxonomy" id="1314790"/>
    <lineage>
        <taxon>Eukaryota</taxon>
        <taxon>Fungi</taxon>
        <taxon>Fungi incertae sedis</taxon>
        <taxon>Zoopagomycota</taxon>
        <taxon>Entomophthoromycotina</taxon>
        <taxon>Basidiobolomycetes</taxon>
        <taxon>Basidiobolales</taxon>
        <taxon>Basidiobolaceae</taxon>
        <taxon>Basidiobolus</taxon>
    </lineage>
</organism>
<keyword evidence="6" id="KW-1185">Reference proteome</keyword>
<evidence type="ECO:0000313" key="5">
    <source>
        <dbReference type="EMBL" id="ORY06316.1"/>
    </source>
</evidence>
<sequence length="125" mass="14201">MKPSAPPTFDEASLTPVVATFYQYNLADDRINRFFKRIDIKALKYMQTRFLTYALNGSGINKKIMSMNHRHLGLQDHHFDAVLENLKKALLDHGVDETQVNPILAAAESTRDSMLGRPSHKTNDD</sequence>
<dbReference type="SUPFAM" id="SSF46458">
    <property type="entry name" value="Globin-like"/>
    <property type="match status" value="1"/>
</dbReference>
<dbReference type="GO" id="GO:0020037">
    <property type="term" value="F:heme binding"/>
    <property type="evidence" value="ECO:0007669"/>
    <property type="project" value="InterPro"/>
</dbReference>
<evidence type="ECO:0000256" key="3">
    <source>
        <dbReference type="ARBA" id="ARBA00022723"/>
    </source>
</evidence>
<dbReference type="OrthoDB" id="2155372at2759"/>
<comment type="caution">
    <text evidence="5">The sequence shown here is derived from an EMBL/GenBank/DDBJ whole genome shotgun (WGS) entry which is preliminary data.</text>
</comment>
<proteinExistence type="predicted"/>
<dbReference type="EMBL" id="MCFE01000017">
    <property type="protein sequence ID" value="ORY06316.1"/>
    <property type="molecule type" value="Genomic_DNA"/>
</dbReference>
<evidence type="ECO:0000256" key="4">
    <source>
        <dbReference type="ARBA" id="ARBA00023004"/>
    </source>
</evidence>
<keyword evidence="1" id="KW-0813">Transport</keyword>
<name>A0A1Y1Z7Y0_9FUNG</name>
<gene>
    <name evidence="5" type="ORF">K493DRAFT_310647</name>
</gene>
<dbReference type="GO" id="GO:0019825">
    <property type="term" value="F:oxygen binding"/>
    <property type="evidence" value="ECO:0007669"/>
    <property type="project" value="InterPro"/>
</dbReference>
<keyword evidence="3" id="KW-0479">Metal-binding</keyword>
<dbReference type="AlphaFoldDB" id="A0A1Y1Z7Y0"/>
<dbReference type="InterPro" id="IPR009050">
    <property type="entry name" value="Globin-like_sf"/>
</dbReference>
<keyword evidence="2" id="KW-0349">Heme</keyword>
<protein>
    <submittedName>
        <fullName evidence="5">Globin-like protein</fullName>
    </submittedName>
</protein>